<organism evidence="2 3">
    <name type="scientific">Faecalicatena contorta</name>
    <dbReference type="NCBI Taxonomy" id="39482"/>
    <lineage>
        <taxon>Bacteria</taxon>
        <taxon>Bacillati</taxon>
        <taxon>Bacillota</taxon>
        <taxon>Clostridia</taxon>
        <taxon>Lachnospirales</taxon>
        <taxon>Lachnospiraceae</taxon>
        <taxon>Faecalicatena</taxon>
    </lineage>
</organism>
<dbReference type="PANTHER" id="PTHR22916:SF3">
    <property type="entry name" value="UDP-GLCNAC:BETAGAL BETA-1,3-N-ACETYLGLUCOSAMINYLTRANSFERASE-LIKE PROTEIN 1"/>
    <property type="match status" value="1"/>
</dbReference>
<reference evidence="3" key="1">
    <citation type="submission" date="2017-07" db="EMBL/GenBank/DDBJ databases">
        <authorList>
            <person name="Varghese N."/>
            <person name="Submissions S."/>
        </authorList>
    </citation>
    <scope>NUCLEOTIDE SEQUENCE [LARGE SCALE GENOMIC DNA]</scope>
    <source>
        <strain evidence="3">NLAE-zl-C134</strain>
    </source>
</reference>
<evidence type="ECO:0000313" key="2">
    <source>
        <dbReference type="EMBL" id="SUQ15493.1"/>
    </source>
</evidence>
<dbReference type="EMBL" id="UHJJ01000013">
    <property type="protein sequence ID" value="SUQ15493.1"/>
    <property type="molecule type" value="Genomic_DNA"/>
</dbReference>
<protein>
    <submittedName>
        <fullName evidence="2">Glycosyl transferase family 2</fullName>
    </submittedName>
</protein>
<dbReference type="Proteomes" id="UP000254051">
    <property type="component" value="Unassembled WGS sequence"/>
</dbReference>
<accession>A0A316AEL5</accession>
<dbReference type="OrthoDB" id="9802649at2"/>
<dbReference type="GO" id="GO:0016758">
    <property type="term" value="F:hexosyltransferase activity"/>
    <property type="evidence" value="ECO:0007669"/>
    <property type="project" value="UniProtKB-ARBA"/>
</dbReference>
<proteinExistence type="predicted"/>
<dbReference type="AlphaFoldDB" id="A0A316AEL5"/>
<dbReference type="InterPro" id="IPR001173">
    <property type="entry name" value="Glyco_trans_2-like"/>
</dbReference>
<gene>
    <name evidence="2" type="ORF">SAMN05216529_11338</name>
</gene>
<sequence>MKKVNIILSTYNGEKYLPIQMDSLLNQSYPNITIYIRDDGSSDGTLRIIKEYQRQQGNKKIILLEDNEGNLGYVKSFMKIIRNCDPADYYAFCDQDDYWLSDKIERAVQHLSSLESDKCLLYTSAYAVCDSKLNVIDSGHEPMPLEELSVGKSLSLYDGGWLLGFTCVINDELRIKAFNNEITDMYSHDIWVQAVAVAMKGIQVYDKKVTAYFRRHENTTSVAETGMAKSVLDAWKYRWNETFGNGKMFERLKSGVVSFHSAFMQDVTQEEDILFLKLFVGDKGKLIKRIKKVFYPYRLKKGFFVEIAWRFAILLGKI</sequence>
<name>A0A316AEL5_9FIRM</name>
<evidence type="ECO:0000259" key="1">
    <source>
        <dbReference type="Pfam" id="PF00535"/>
    </source>
</evidence>
<keyword evidence="3" id="KW-1185">Reference proteome</keyword>
<dbReference type="SUPFAM" id="SSF53448">
    <property type="entry name" value="Nucleotide-diphospho-sugar transferases"/>
    <property type="match status" value="1"/>
</dbReference>
<dbReference type="RefSeq" id="WP_109713372.1">
    <property type="nucleotide sequence ID" value="NZ_QGDS01000013.1"/>
</dbReference>
<evidence type="ECO:0000313" key="3">
    <source>
        <dbReference type="Proteomes" id="UP000254051"/>
    </source>
</evidence>
<dbReference type="PANTHER" id="PTHR22916">
    <property type="entry name" value="GLYCOSYLTRANSFERASE"/>
    <property type="match status" value="1"/>
</dbReference>
<dbReference type="InterPro" id="IPR029044">
    <property type="entry name" value="Nucleotide-diphossugar_trans"/>
</dbReference>
<keyword evidence="2" id="KW-0808">Transferase</keyword>
<feature type="domain" description="Glycosyltransferase 2-like" evidence="1">
    <location>
        <begin position="6"/>
        <end position="115"/>
    </location>
</feature>
<dbReference type="Pfam" id="PF00535">
    <property type="entry name" value="Glycos_transf_2"/>
    <property type="match status" value="1"/>
</dbReference>
<dbReference type="Gene3D" id="3.90.550.10">
    <property type="entry name" value="Spore Coat Polysaccharide Biosynthesis Protein SpsA, Chain A"/>
    <property type="match status" value="1"/>
</dbReference>